<organism evidence="2">
    <name type="scientific">Ligilactobacillus agilis</name>
    <dbReference type="NCBI Taxonomy" id="1601"/>
    <lineage>
        <taxon>Bacteria</taxon>
        <taxon>Bacillati</taxon>
        <taxon>Bacillota</taxon>
        <taxon>Bacilli</taxon>
        <taxon>Lactobacillales</taxon>
        <taxon>Lactobacillaceae</taxon>
        <taxon>Ligilactobacillus</taxon>
    </lineage>
</organism>
<dbReference type="AlphaFoldDB" id="A0A6F9XJI4"/>
<proteinExistence type="predicted"/>
<dbReference type="EMBL" id="BLAM01000054">
    <property type="protein sequence ID" value="GET05320.1"/>
    <property type="molecule type" value="Genomic_DNA"/>
</dbReference>
<keyword evidence="1" id="KW-0472">Membrane</keyword>
<protein>
    <submittedName>
        <fullName evidence="2">Uncharacterized protein</fullName>
    </submittedName>
</protein>
<reference evidence="2" key="1">
    <citation type="submission" date="2019-10" db="EMBL/GenBank/DDBJ databases">
        <title>Lactobacillus agilis SY212 Whole Genome Sequencing Project.</title>
        <authorList>
            <person name="Suzuki S."/>
            <person name="Endo A."/>
            <person name="Maeno S."/>
            <person name="Shiwa Y."/>
            <person name="Matsutani M."/>
            <person name="Kajikawa A."/>
        </authorList>
    </citation>
    <scope>NUCLEOTIDE SEQUENCE</scope>
    <source>
        <strain evidence="2">SY212</strain>
    </source>
</reference>
<dbReference type="Proteomes" id="UP000494265">
    <property type="component" value="Unassembled WGS sequence"/>
</dbReference>
<keyword evidence="1" id="KW-1133">Transmembrane helix</keyword>
<accession>A0A6F9XJI4</accession>
<sequence>MKIDKEMILEWYAVITTLVVMLLVFLDTTQAIIILWYSVRLLMMVILLMVAWLLATTLLAWLAGFIVWRKTERNKHGCIMAKFTEDGKVICKARGIPQDLINGVGYLVIYLSQALKLDPVYIADRIKVAAKETAERDSENQEKAGE</sequence>
<dbReference type="RefSeq" id="WP_172584173.1">
    <property type="nucleotide sequence ID" value="NZ_BLAM01000054.1"/>
</dbReference>
<keyword evidence="1" id="KW-0812">Transmembrane</keyword>
<gene>
    <name evidence="2" type="ORF">SY212_03500</name>
</gene>
<name>A0A6F9XJI4_9LACO</name>
<evidence type="ECO:0000256" key="1">
    <source>
        <dbReference type="SAM" id="Phobius"/>
    </source>
</evidence>
<feature type="transmembrane region" description="Helical" evidence="1">
    <location>
        <begin position="43"/>
        <end position="68"/>
    </location>
</feature>
<feature type="transmembrane region" description="Helical" evidence="1">
    <location>
        <begin position="12"/>
        <end position="37"/>
    </location>
</feature>
<evidence type="ECO:0000313" key="2">
    <source>
        <dbReference type="EMBL" id="GET05320.1"/>
    </source>
</evidence>
<comment type="caution">
    <text evidence="2">The sequence shown here is derived from an EMBL/GenBank/DDBJ whole genome shotgun (WGS) entry which is preliminary data.</text>
</comment>